<evidence type="ECO:0000256" key="4">
    <source>
        <dbReference type="HAMAP-Rule" id="MF_00930"/>
    </source>
</evidence>
<evidence type="ECO:0000259" key="5">
    <source>
        <dbReference type="Pfam" id="PF01272"/>
    </source>
</evidence>
<keyword evidence="2 4" id="KW-0238">DNA-binding</keyword>
<evidence type="ECO:0000313" key="8">
    <source>
        <dbReference type="Proteomes" id="UP000627715"/>
    </source>
</evidence>
<evidence type="ECO:0000256" key="2">
    <source>
        <dbReference type="ARBA" id="ARBA00023125"/>
    </source>
</evidence>
<dbReference type="OrthoDB" id="5511940at2"/>
<dbReference type="InterPro" id="IPR023459">
    <property type="entry name" value="Tscrpt_elong_fac_GreA/B_fam"/>
</dbReference>
<dbReference type="Proteomes" id="UP000627715">
    <property type="component" value="Unassembled WGS sequence"/>
</dbReference>
<dbReference type="SUPFAM" id="SSF46557">
    <property type="entry name" value="GreA transcript cleavage protein, N-terminal domain"/>
    <property type="match status" value="1"/>
</dbReference>
<dbReference type="InterPro" id="IPR006358">
    <property type="entry name" value="Tscrpt_elong_fac_GreB"/>
</dbReference>
<dbReference type="NCBIfam" id="NF002506">
    <property type="entry name" value="PRK01885.1"/>
    <property type="match status" value="1"/>
</dbReference>
<dbReference type="InterPro" id="IPR036953">
    <property type="entry name" value="GreA/GreB_C_sf"/>
</dbReference>
<dbReference type="AlphaFoldDB" id="A0A916QLB0"/>
<dbReference type="Pfam" id="PF01272">
    <property type="entry name" value="GreA_GreB"/>
    <property type="match status" value="1"/>
</dbReference>
<dbReference type="Gene3D" id="3.10.50.30">
    <property type="entry name" value="Transcription elongation factor, GreA/GreB, C-terminal domain"/>
    <property type="match status" value="1"/>
</dbReference>
<comment type="function">
    <text evidence="4">Necessary for efficient RNA polymerase transcription elongation past template-encoded arresting sites. The arresting sites in DNA have the property of trapping a certain fraction of elongating RNA polymerases that pass through, resulting in locked ternary complexes. Cleavage of the nascent transcript by cleavage factors such as GreA or GreB allows the resumption of elongation from the new 3'terminus. GreB releases sequences of up to 9 nucleotides in length.</text>
</comment>
<keyword evidence="8" id="KW-1185">Reference proteome</keyword>
<comment type="similarity">
    <text evidence="4">Belongs to the GreA/GreB family. GreB subfamily.</text>
</comment>
<dbReference type="RefSeq" id="WP_068811244.1">
    <property type="nucleotide sequence ID" value="NZ_BMIY01000011.1"/>
</dbReference>
<evidence type="ECO:0000313" key="7">
    <source>
        <dbReference type="EMBL" id="GFZ81228.1"/>
    </source>
</evidence>
<evidence type="ECO:0000256" key="3">
    <source>
        <dbReference type="ARBA" id="ARBA00023163"/>
    </source>
</evidence>
<feature type="domain" description="Transcription elongation factor GreA/GreB C-terminal" evidence="5">
    <location>
        <begin position="92"/>
        <end position="164"/>
    </location>
</feature>
<dbReference type="NCBIfam" id="TIGR01461">
    <property type="entry name" value="greB"/>
    <property type="match status" value="1"/>
</dbReference>
<dbReference type="HAMAP" id="MF_00930">
    <property type="entry name" value="GreB"/>
    <property type="match status" value="1"/>
</dbReference>
<dbReference type="GO" id="GO:0006354">
    <property type="term" value="P:DNA-templated transcription elongation"/>
    <property type="evidence" value="ECO:0007669"/>
    <property type="project" value="TreeGrafter"/>
</dbReference>
<dbReference type="HAMAP" id="MF_00105">
    <property type="entry name" value="GreA_GreB"/>
    <property type="match status" value="1"/>
</dbReference>
<keyword evidence="3 4" id="KW-0804">Transcription</keyword>
<dbReference type="GO" id="GO:0003677">
    <property type="term" value="F:DNA binding"/>
    <property type="evidence" value="ECO:0007669"/>
    <property type="project" value="UniProtKB-UniRule"/>
</dbReference>
<name>A0A916QLB0_9GAMM</name>
<protein>
    <recommendedName>
        <fullName evidence="4">Transcription elongation factor GreB</fullName>
    </recommendedName>
    <alternativeName>
        <fullName evidence="4">Transcript cleavage factor GreB</fullName>
    </alternativeName>
</protein>
<gene>
    <name evidence="4 7" type="primary">greB</name>
    <name evidence="7" type="ORF">GCM10011403_25510</name>
</gene>
<dbReference type="EMBL" id="BMIY01000011">
    <property type="protein sequence ID" value="GFZ81228.1"/>
    <property type="molecule type" value="Genomic_DNA"/>
</dbReference>
<evidence type="ECO:0000256" key="1">
    <source>
        <dbReference type="ARBA" id="ARBA00023015"/>
    </source>
</evidence>
<comment type="caution">
    <text evidence="7">The sequence shown here is derived from an EMBL/GenBank/DDBJ whole genome shotgun (WGS) entry which is preliminary data.</text>
</comment>
<dbReference type="SUPFAM" id="SSF54534">
    <property type="entry name" value="FKBP-like"/>
    <property type="match status" value="1"/>
</dbReference>
<keyword evidence="7" id="KW-0251">Elongation factor</keyword>
<dbReference type="Gene3D" id="1.10.287.180">
    <property type="entry name" value="Transcription elongation factor, GreA/GreB, N-terminal domain"/>
    <property type="match status" value="1"/>
</dbReference>
<dbReference type="FunFam" id="3.10.50.30:FF:000001">
    <property type="entry name" value="Transcription elongation factor GreA"/>
    <property type="match status" value="1"/>
</dbReference>
<dbReference type="PROSITE" id="PS00829">
    <property type="entry name" value="GREAB_1"/>
    <property type="match status" value="1"/>
</dbReference>
<dbReference type="InterPro" id="IPR022691">
    <property type="entry name" value="Tscrpt_elong_fac_GreA/B_N"/>
</dbReference>
<accession>A0A916QLB0</accession>
<dbReference type="InterPro" id="IPR028624">
    <property type="entry name" value="Tscrpt_elong_fac_GreA/B"/>
</dbReference>
<dbReference type="PANTHER" id="PTHR30437:SF6">
    <property type="entry name" value="TRANSCRIPTION ELONGATION FACTOR GREB"/>
    <property type="match status" value="1"/>
</dbReference>
<keyword evidence="1 4" id="KW-0805">Transcription regulation</keyword>
<dbReference type="InterPro" id="IPR018151">
    <property type="entry name" value="TF_GreA/GreB_CS"/>
</dbReference>
<sequence length="167" mass="19109">MSRYRPPAPPKSNYLTAEGEARLRQELDYLWRDERPRVTRQVSDAAALGDRSENAEYIYGKKRLREIDRRVRYLSKRLESAVVVKDPPSDPSKIYFGAWVTLEDEDGEAHTFRIVGPDEIGESEGLISMDAPLGKSLFGKQVDDEIRVRAPSGVTLYWVTDIRYTDS</sequence>
<dbReference type="Pfam" id="PF03449">
    <property type="entry name" value="GreA_GreB_N"/>
    <property type="match status" value="1"/>
</dbReference>
<dbReference type="FunFam" id="1.10.287.180:FF:000001">
    <property type="entry name" value="Transcription elongation factor GreA"/>
    <property type="match status" value="1"/>
</dbReference>
<keyword evidence="7" id="KW-0648">Protein biosynthesis</keyword>
<feature type="domain" description="Transcription elongation factor GreA/GreB N-terminal" evidence="6">
    <location>
        <begin position="13"/>
        <end position="83"/>
    </location>
</feature>
<reference evidence="7" key="2">
    <citation type="submission" date="2020-09" db="EMBL/GenBank/DDBJ databases">
        <authorList>
            <person name="Sun Q."/>
            <person name="Zhou Y."/>
        </authorList>
    </citation>
    <scope>NUCLEOTIDE SEQUENCE</scope>
    <source>
        <strain evidence="7">CGMCC 1.15425</strain>
    </source>
</reference>
<dbReference type="InterPro" id="IPR036805">
    <property type="entry name" value="Tscrpt_elong_fac_GreA/B_N_sf"/>
</dbReference>
<dbReference type="GO" id="GO:0032784">
    <property type="term" value="P:regulation of DNA-templated transcription elongation"/>
    <property type="evidence" value="ECO:0007669"/>
    <property type="project" value="UniProtKB-UniRule"/>
</dbReference>
<dbReference type="PANTHER" id="PTHR30437">
    <property type="entry name" value="TRANSCRIPTION ELONGATION FACTOR GREA"/>
    <property type="match status" value="1"/>
</dbReference>
<dbReference type="InterPro" id="IPR001437">
    <property type="entry name" value="Tscrpt_elong_fac_GreA/B_C"/>
</dbReference>
<evidence type="ECO:0000259" key="6">
    <source>
        <dbReference type="Pfam" id="PF03449"/>
    </source>
</evidence>
<organism evidence="7 8">
    <name type="scientific">Pseudohongiella nitratireducens</name>
    <dbReference type="NCBI Taxonomy" id="1768907"/>
    <lineage>
        <taxon>Bacteria</taxon>
        <taxon>Pseudomonadati</taxon>
        <taxon>Pseudomonadota</taxon>
        <taxon>Gammaproteobacteria</taxon>
        <taxon>Pseudomonadales</taxon>
        <taxon>Pseudohongiellaceae</taxon>
        <taxon>Pseudohongiella</taxon>
    </lineage>
</organism>
<reference evidence="7" key="1">
    <citation type="journal article" date="2014" name="Int. J. Syst. Evol. Microbiol.">
        <title>Complete genome sequence of Corynebacterium casei LMG S-19264T (=DSM 44701T), isolated from a smear-ripened cheese.</title>
        <authorList>
            <consortium name="US DOE Joint Genome Institute (JGI-PGF)"/>
            <person name="Walter F."/>
            <person name="Albersmeier A."/>
            <person name="Kalinowski J."/>
            <person name="Ruckert C."/>
        </authorList>
    </citation>
    <scope>NUCLEOTIDE SEQUENCE</scope>
    <source>
        <strain evidence="7">CGMCC 1.15425</strain>
    </source>
</reference>
<dbReference type="GO" id="GO:0003746">
    <property type="term" value="F:translation elongation factor activity"/>
    <property type="evidence" value="ECO:0007669"/>
    <property type="project" value="UniProtKB-KW"/>
</dbReference>
<dbReference type="GO" id="GO:0070063">
    <property type="term" value="F:RNA polymerase binding"/>
    <property type="evidence" value="ECO:0007669"/>
    <property type="project" value="InterPro"/>
</dbReference>
<dbReference type="PIRSF" id="PIRSF006092">
    <property type="entry name" value="GreA_GreB"/>
    <property type="match status" value="1"/>
</dbReference>
<proteinExistence type="inferred from homology"/>